<dbReference type="GO" id="GO:0005737">
    <property type="term" value="C:cytoplasm"/>
    <property type="evidence" value="ECO:0007669"/>
    <property type="project" value="TreeGrafter"/>
</dbReference>
<sequence length="138" mass="14703">EFTLEHRKPSLQPLSLPTNLTVRDALTRVLRLPAVASKRYLTNKVDRSVTGLVAQQQCVGPLHTPLADVAVIALSYFDTVGAATAIGEQPIKGLIDPGAGARMAIGEALTNLVFARVTELRVSEEITNTNNSANRAAS</sequence>
<dbReference type="Pfam" id="PF22689">
    <property type="entry name" value="FGAR-AT_PurM_N-like"/>
    <property type="match status" value="1"/>
</dbReference>
<feature type="domain" description="FGAR-AT PurM N-terminal-like" evidence="1">
    <location>
        <begin position="37"/>
        <end position="121"/>
    </location>
</feature>
<dbReference type="SUPFAM" id="SSF55326">
    <property type="entry name" value="PurM N-terminal domain-like"/>
    <property type="match status" value="1"/>
</dbReference>
<dbReference type="GO" id="GO:0006164">
    <property type="term" value="P:purine nucleotide biosynthetic process"/>
    <property type="evidence" value="ECO:0007669"/>
    <property type="project" value="TreeGrafter"/>
</dbReference>
<dbReference type="EMBL" id="BFAA01040448">
    <property type="protein sequence ID" value="GCB83682.1"/>
    <property type="molecule type" value="Genomic_DNA"/>
</dbReference>
<protein>
    <recommendedName>
        <fullName evidence="1">FGAR-AT PurM N-terminal-like domain-containing protein</fullName>
    </recommendedName>
</protein>
<dbReference type="PANTHER" id="PTHR10099">
    <property type="entry name" value="PHOSPHORIBOSYLFORMYLGLYCINAMIDINE SYNTHASE"/>
    <property type="match status" value="1"/>
</dbReference>
<dbReference type="OrthoDB" id="9396062at2759"/>
<dbReference type="STRING" id="75743.A0A401QEA9"/>
<accession>A0A401QEA9</accession>
<dbReference type="GO" id="GO:0004642">
    <property type="term" value="F:phosphoribosylformylglycinamidine synthase activity"/>
    <property type="evidence" value="ECO:0007669"/>
    <property type="project" value="TreeGrafter"/>
</dbReference>
<organism evidence="2 3">
    <name type="scientific">Scyliorhinus torazame</name>
    <name type="common">Cloudy catshark</name>
    <name type="synonym">Catulus torazame</name>
    <dbReference type="NCBI Taxonomy" id="75743"/>
    <lineage>
        <taxon>Eukaryota</taxon>
        <taxon>Metazoa</taxon>
        <taxon>Chordata</taxon>
        <taxon>Craniata</taxon>
        <taxon>Vertebrata</taxon>
        <taxon>Chondrichthyes</taxon>
        <taxon>Elasmobranchii</taxon>
        <taxon>Galeomorphii</taxon>
        <taxon>Galeoidea</taxon>
        <taxon>Carcharhiniformes</taxon>
        <taxon>Scyliorhinidae</taxon>
        <taxon>Scyliorhinus</taxon>
    </lineage>
</organism>
<dbReference type="PANTHER" id="PTHR10099:SF1">
    <property type="entry name" value="PHOSPHORIBOSYLFORMYLGLYCINAMIDINE SYNTHASE"/>
    <property type="match status" value="1"/>
</dbReference>
<reference evidence="2 3" key="1">
    <citation type="journal article" date="2018" name="Nat. Ecol. Evol.">
        <title>Shark genomes provide insights into elasmobranch evolution and the origin of vertebrates.</title>
        <authorList>
            <person name="Hara Y"/>
            <person name="Yamaguchi K"/>
            <person name="Onimaru K"/>
            <person name="Kadota M"/>
            <person name="Koyanagi M"/>
            <person name="Keeley SD"/>
            <person name="Tatsumi K"/>
            <person name="Tanaka K"/>
            <person name="Motone F"/>
            <person name="Kageyama Y"/>
            <person name="Nozu R"/>
            <person name="Adachi N"/>
            <person name="Nishimura O"/>
            <person name="Nakagawa R"/>
            <person name="Tanegashima C"/>
            <person name="Kiyatake I"/>
            <person name="Matsumoto R"/>
            <person name="Murakumo K"/>
            <person name="Nishida K"/>
            <person name="Terakita A"/>
            <person name="Kuratani S"/>
            <person name="Sato K"/>
            <person name="Hyodo S Kuraku.S."/>
        </authorList>
    </citation>
    <scope>NUCLEOTIDE SEQUENCE [LARGE SCALE GENOMIC DNA]</scope>
</reference>
<evidence type="ECO:0000313" key="2">
    <source>
        <dbReference type="EMBL" id="GCB83682.1"/>
    </source>
</evidence>
<gene>
    <name evidence="2" type="ORF">scyTo_0024172</name>
</gene>
<dbReference type="InterPro" id="IPR036921">
    <property type="entry name" value="PurM-like_N_sf"/>
</dbReference>
<comment type="caution">
    <text evidence="2">The sequence shown here is derived from an EMBL/GenBank/DDBJ whole genome shotgun (WGS) entry which is preliminary data.</text>
</comment>
<dbReference type="Gene3D" id="3.30.1330.10">
    <property type="entry name" value="PurM-like, N-terminal domain"/>
    <property type="match status" value="1"/>
</dbReference>
<evidence type="ECO:0000259" key="1">
    <source>
        <dbReference type="Pfam" id="PF22689"/>
    </source>
</evidence>
<feature type="non-terminal residue" evidence="2">
    <location>
        <position position="1"/>
    </location>
</feature>
<dbReference type="Proteomes" id="UP000288216">
    <property type="component" value="Unassembled WGS sequence"/>
</dbReference>
<dbReference type="InterPro" id="IPR055181">
    <property type="entry name" value="FGAR-AT_PurM_N-like"/>
</dbReference>
<dbReference type="AlphaFoldDB" id="A0A401QEA9"/>
<evidence type="ECO:0000313" key="3">
    <source>
        <dbReference type="Proteomes" id="UP000288216"/>
    </source>
</evidence>
<name>A0A401QEA9_SCYTO</name>
<keyword evidence="3" id="KW-1185">Reference proteome</keyword>
<proteinExistence type="predicted"/>